<proteinExistence type="predicted"/>
<dbReference type="InterPro" id="IPR009057">
    <property type="entry name" value="Homeodomain-like_sf"/>
</dbReference>
<dbReference type="AlphaFoldDB" id="A0A5J4QWA9"/>
<reference evidence="1" key="1">
    <citation type="submission" date="2019-03" db="EMBL/GenBank/DDBJ databases">
        <title>Single cell metagenomics reveals metabolic interactions within the superorganism composed of flagellate Streblomastix strix and complex community of Bacteroidetes bacteria on its surface.</title>
        <authorList>
            <person name="Treitli S.C."/>
            <person name="Kolisko M."/>
            <person name="Husnik F."/>
            <person name="Keeling P."/>
            <person name="Hampl V."/>
        </authorList>
    </citation>
    <scope>NUCLEOTIDE SEQUENCE</scope>
    <source>
        <strain evidence="1">STM</strain>
    </source>
</reference>
<dbReference type="Pfam" id="PF13565">
    <property type="entry name" value="HTH_32"/>
    <property type="match status" value="1"/>
</dbReference>
<gene>
    <name evidence="1" type="ORF">EZS27_025920</name>
</gene>
<protein>
    <recommendedName>
        <fullName evidence="2">Helix-turn-helix domain-containing protein</fullName>
    </recommendedName>
</protein>
<accession>A0A5J4QWA9</accession>
<dbReference type="SUPFAM" id="SSF46689">
    <property type="entry name" value="Homeodomain-like"/>
    <property type="match status" value="1"/>
</dbReference>
<sequence length="127" mass="14527">MQQQFLEMRFKTGKSHCFRNPCYVILLKSQCRTSKEVGKITGMSHVSLTNWVHEYKEEGIEGLSTKSGQGRKPLLSKEEGVLLLEIVKSNRQRLQAVKAEWESQRGKSVSRSTLVRFLKTQTVDINA</sequence>
<evidence type="ECO:0008006" key="2">
    <source>
        <dbReference type="Google" id="ProtNLM"/>
    </source>
</evidence>
<name>A0A5J4QWA9_9ZZZZ</name>
<dbReference type="EMBL" id="SNRY01002502">
    <property type="protein sequence ID" value="KAA6324793.1"/>
    <property type="molecule type" value="Genomic_DNA"/>
</dbReference>
<organism evidence="1">
    <name type="scientific">termite gut metagenome</name>
    <dbReference type="NCBI Taxonomy" id="433724"/>
    <lineage>
        <taxon>unclassified sequences</taxon>
        <taxon>metagenomes</taxon>
        <taxon>organismal metagenomes</taxon>
    </lineage>
</organism>
<evidence type="ECO:0000313" key="1">
    <source>
        <dbReference type="EMBL" id="KAA6324793.1"/>
    </source>
</evidence>
<comment type="caution">
    <text evidence="1">The sequence shown here is derived from an EMBL/GenBank/DDBJ whole genome shotgun (WGS) entry which is preliminary data.</text>
</comment>